<proteinExistence type="predicted"/>
<dbReference type="OrthoDB" id="582586at2"/>
<feature type="domain" description="DUF4440" evidence="1">
    <location>
        <begin position="26"/>
        <end position="133"/>
    </location>
</feature>
<dbReference type="NCBIfam" id="TIGR02246">
    <property type="entry name" value="SgcJ/EcaC family oxidoreductase"/>
    <property type="match status" value="1"/>
</dbReference>
<organism evidence="2 3">
    <name type="scientific">Streptomyces cacaoi</name>
    <dbReference type="NCBI Taxonomy" id="1898"/>
    <lineage>
        <taxon>Bacteria</taxon>
        <taxon>Bacillati</taxon>
        <taxon>Actinomycetota</taxon>
        <taxon>Actinomycetes</taxon>
        <taxon>Kitasatosporales</taxon>
        <taxon>Streptomycetaceae</taxon>
        <taxon>Streptomyces</taxon>
    </lineage>
</organism>
<dbReference type="InterPro" id="IPR032710">
    <property type="entry name" value="NTF2-like_dom_sf"/>
</dbReference>
<gene>
    <name evidence="2" type="ORF">SCA03_58190</name>
</gene>
<dbReference type="InterPro" id="IPR027843">
    <property type="entry name" value="DUF4440"/>
</dbReference>
<name>A0A4Y3R8Y1_STRCI</name>
<dbReference type="SUPFAM" id="SSF54427">
    <property type="entry name" value="NTF2-like"/>
    <property type="match status" value="1"/>
</dbReference>
<comment type="caution">
    <text evidence="2">The sequence shown here is derived from an EMBL/GenBank/DDBJ whole genome shotgun (WGS) entry which is preliminary data.</text>
</comment>
<protein>
    <recommendedName>
        <fullName evidence="1">DUF4440 domain-containing protein</fullName>
    </recommendedName>
</protein>
<dbReference type="InterPro" id="IPR011944">
    <property type="entry name" value="Steroid_delta5-4_isomerase"/>
</dbReference>
<accession>A0A4Y3R8Y1</accession>
<keyword evidence="3" id="KW-1185">Reference proteome</keyword>
<evidence type="ECO:0000259" key="1">
    <source>
        <dbReference type="Pfam" id="PF14534"/>
    </source>
</evidence>
<dbReference type="Proteomes" id="UP000319210">
    <property type="component" value="Unassembled WGS sequence"/>
</dbReference>
<evidence type="ECO:0000313" key="3">
    <source>
        <dbReference type="Proteomes" id="UP000319210"/>
    </source>
</evidence>
<dbReference type="Pfam" id="PF14534">
    <property type="entry name" value="DUF4440"/>
    <property type="match status" value="1"/>
</dbReference>
<dbReference type="RefSeq" id="WP_086817289.1">
    <property type="nucleotide sequence ID" value="NZ_BJMM01000046.1"/>
</dbReference>
<sequence length="145" mass="15652">MSNRPRTDAGSDDTGAAAHAEETARIRELLAELEAAFAQADAERFDAPFTADVVFTAVDGARFVGWEALHAYHRDRLSTPTDALTTWYELEHISFPAPDVAVVALRQPIEVAGARRANVGTWTLVKRDGSWWVCAAQNTGVAAGA</sequence>
<evidence type="ECO:0000313" key="2">
    <source>
        <dbReference type="EMBL" id="GEB53268.1"/>
    </source>
</evidence>
<dbReference type="EMBL" id="BJMM01000046">
    <property type="protein sequence ID" value="GEB53268.1"/>
    <property type="molecule type" value="Genomic_DNA"/>
</dbReference>
<reference evidence="2 3" key="1">
    <citation type="submission" date="2019-06" db="EMBL/GenBank/DDBJ databases">
        <title>Whole genome shotgun sequence of Streptomyces cacaoi subsp. cacaoi NBRC 12748.</title>
        <authorList>
            <person name="Hosoyama A."/>
            <person name="Uohara A."/>
            <person name="Ohji S."/>
            <person name="Ichikawa N."/>
        </authorList>
    </citation>
    <scope>NUCLEOTIDE SEQUENCE [LARGE SCALE GENOMIC DNA]</scope>
    <source>
        <strain evidence="2 3">NBRC 12748</strain>
    </source>
</reference>
<dbReference type="Gene3D" id="3.10.450.50">
    <property type="match status" value="1"/>
</dbReference>
<dbReference type="AlphaFoldDB" id="A0A4Y3R8Y1"/>